<protein>
    <recommendedName>
        <fullName evidence="3">Peptidase A1 domain-containing protein</fullName>
    </recommendedName>
</protein>
<dbReference type="EMBL" id="MU070685">
    <property type="protein sequence ID" value="KAF5826841.1"/>
    <property type="molecule type" value="Genomic_DNA"/>
</dbReference>
<keyword evidence="2" id="KW-1185">Reference proteome</keyword>
<reference evidence="1" key="1">
    <citation type="submission" date="2017-08" db="EMBL/GenBank/DDBJ databases">
        <authorList>
            <person name="Polle J.E."/>
            <person name="Barry K."/>
            <person name="Cushman J."/>
            <person name="Schmutz J."/>
            <person name="Tran D."/>
            <person name="Hathwaick L.T."/>
            <person name="Yim W.C."/>
            <person name="Jenkins J."/>
            <person name="Mckie-Krisberg Z.M."/>
            <person name="Prochnik S."/>
            <person name="Lindquist E."/>
            <person name="Dockter R.B."/>
            <person name="Adam C."/>
            <person name="Molina H."/>
            <person name="Bunkerborg J."/>
            <person name="Jin E."/>
            <person name="Buchheim M."/>
            <person name="Magnuson J."/>
        </authorList>
    </citation>
    <scope>NUCLEOTIDE SEQUENCE</scope>
    <source>
        <strain evidence="1">CCAP 19/18</strain>
    </source>
</reference>
<comment type="caution">
    <text evidence="1">The sequence shown here is derived from an EMBL/GenBank/DDBJ whole genome shotgun (WGS) entry which is preliminary data.</text>
</comment>
<accession>A0ABQ7FWW2</accession>
<dbReference type="Gene3D" id="2.40.70.10">
    <property type="entry name" value="Acid Proteases"/>
    <property type="match status" value="1"/>
</dbReference>
<dbReference type="InterPro" id="IPR021109">
    <property type="entry name" value="Peptidase_aspartic_dom_sf"/>
</dbReference>
<evidence type="ECO:0000313" key="2">
    <source>
        <dbReference type="Proteomes" id="UP000815325"/>
    </source>
</evidence>
<proteinExistence type="predicted"/>
<sequence>MRISLTASCANLTAQNFNCPSYPCKRALLQLNNTVHVCTSTWVVQSLQQPLSGDLETWLFGTWRPWTADMRVLYPSDLIHQATAGGRHVYKVWRSISGHLLVRPLINGKDSGGYMILDTGASGFVITQSAAIALGLASFGELYAASISGKVGQ</sequence>
<evidence type="ECO:0000313" key="1">
    <source>
        <dbReference type="EMBL" id="KAF5826841.1"/>
    </source>
</evidence>
<name>A0ABQ7FWW2_DUNSA</name>
<organism evidence="1 2">
    <name type="scientific">Dunaliella salina</name>
    <name type="common">Green alga</name>
    <name type="synonym">Protococcus salinus</name>
    <dbReference type="NCBI Taxonomy" id="3046"/>
    <lineage>
        <taxon>Eukaryota</taxon>
        <taxon>Viridiplantae</taxon>
        <taxon>Chlorophyta</taxon>
        <taxon>core chlorophytes</taxon>
        <taxon>Chlorophyceae</taxon>
        <taxon>CS clade</taxon>
        <taxon>Chlamydomonadales</taxon>
        <taxon>Dunaliellaceae</taxon>
        <taxon>Dunaliella</taxon>
    </lineage>
</organism>
<dbReference type="Proteomes" id="UP000815325">
    <property type="component" value="Unassembled WGS sequence"/>
</dbReference>
<evidence type="ECO:0008006" key="3">
    <source>
        <dbReference type="Google" id="ProtNLM"/>
    </source>
</evidence>
<gene>
    <name evidence="1" type="ORF">DUNSADRAFT_1920</name>
</gene>